<accession>A0AAV9I9Y0</accession>
<protein>
    <submittedName>
        <fullName evidence="1">Uncharacterized protein</fullName>
    </submittedName>
</protein>
<evidence type="ECO:0000313" key="2">
    <source>
        <dbReference type="Proteomes" id="UP001300502"/>
    </source>
</evidence>
<dbReference type="Proteomes" id="UP001300502">
    <property type="component" value="Unassembled WGS sequence"/>
</dbReference>
<keyword evidence="2" id="KW-1185">Reference proteome</keyword>
<reference evidence="1 2" key="1">
    <citation type="submission" date="2022-07" db="EMBL/GenBank/DDBJ databases">
        <title>Genome-wide signatures of adaptation to extreme environments.</title>
        <authorList>
            <person name="Cho C.H."/>
            <person name="Yoon H.S."/>
        </authorList>
    </citation>
    <scope>NUCLEOTIDE SEQUENCE [LARGE SCALE GENOMIC DNA]</scope>
    <source>
        <strain evidence="1 2">108.79 E11</strain>
    </source>
</reference>
<dbReference type="AlphaFoldDB" id="A0AAV9I9Y0"/>
<name>A0AAV9I9Y0_9RHOD</name>
<dbReference type="EMBL" id="JANCYU010000022">
    <property type="protein sequence ID" value="KAK4524163.1"/>
    <property type="molecule type" value="Genomic_DNA"/>
</dbReference>
<gene>
    <name evidence="1" type="ORF">GAYE_SCF02G2062</name>
</gene>
<evidence type="ECO:0000313" key="1">
    <source>
        <dbReference type="EMBL" id="KAK4524163.1"/>
    </source>
</evidence>
<proteinExistence type="predicted"/>
<organism evidence="1 2">
    <name type="scientific">Galdieria yellowstonensis</name>
    <dbReference type="NCBI Taxonomy" id="3028027"/>
    <lineage>
        <taxon>Eukaryota</taxon>
        <taxon>Rhodophyta</taxon>
        <taxon>Bangiophyceae</taxon>
        <taxon>Galdieriales</taxon>
        <taxon>Galdieriaceae</taxon>
        <taxon>Galdieria</taxon>
    </lineage>
</organism>
<sequence>MTQPAGYEEEESAVATLKPTHGYSLSSHNRFFDLVFLFSSVYEWLDMPSWKRNPIKLTSALPQLFEVSSEVFCTSLFPYFVVGERLLSQQLYLYRFVVPVEEALEKGSRPCTYLPIIAVFARRDCKFSVLDKVSKYHSVPLRACGCTWNFFKLKRKVNLQFS</sequence>
<comment type="caution">
    <text evidence="1">The sequence shown here is derived from an EMBL/GenBank/DDBJ whole genome shotgun (WGS) entry which is preliminary data.</text>
</comment>